<sequence>RERRLVLEDLLENYNEGRSMSFYCMACALMPIDLLNEALAEIEGMPIDGFDVKAKAKALRSILQELASKSDIELKLRRKPK</sequence>
<gene>
    <name evidence="1" type="ORF">S06H3_10508</name>
</gene>
<protein>
    <submittedName>
        <fullName evidence="1">Uncharacterized protein</fullName>
    </submittedName>
</protein>
<dbReference type="EMBL" id="BARV01004876">
    <property type="protein sequence ID" value="GAI08410.1"/>
    <property type="molecule type" value="Genomic_DNA"/>
</dbReference>
<name>X1M159_9ZZZZ</name>
<comment type="caution">
    <text evidence="1">The sequence shown here is derived from an EMBL/GenBank/DDBJ whole genome shotgun (WGS) entry which is preliminary data.</text>
</comment>
<accession>X1M159</accession>
<reference evidence="1" key="1">
    <citation type="journal article" date="2014" name="Front. Microbiol.">
        <title>High frequency of phylogenetically diverse reductive dehalogenase-homologous genes in deep subseafloor sedimentary metagenomes.</title>
        <authorList>
            <person name="Kawai M."/>
            <person name="Futagami T."/>
            <person name="Toyoda A."/>
            <person name="Takaki Y."/>
            <person name="Nishi S."/>
            <person name="Hori S."/>
            <person name="Arai W."/>
            <person name="Tsubouchi T."/>
            <person name="Morono Y."/>
            <person name="Uchiyama I."/>
            <person name="Ito T."/>
            <person name="Fujiyama A."/>
            <person name="Inagaki F."/>
            <person name="Takami H."/>
        </authorList>
    </citation>
    <scope>NUCLEOTIDE SEQUENCE</scope>
    <source>
        <strain evidence="1">Expedition CK06-06</strain>
    </source>
</reference>
<evidence type="ECO:0000313" key="1">
    <source>
        <dbReference type="EMBL" id="GAI08410.1"/>
    </source>
</evidence>
<dbReference type="AlphaFoldDB" id="X1M159"/>
<organism evidence="1">
    <name type="scientific">marine sediment metagenome</name>
    <dbReference type="NCBI Taxonomy" id="412755"/>
    <lineage>
        <taxon>unclassified sequences</taxon>
        <taxon>metagenomes</taxon>
        <taxon>ecological metagenomes</taxon>
    </lineage>
</organism>
<proteinExistence type="predicted"/>
<feature type="non-terminal residue" evidence="1">
    <location>
        <position position="1"/>
    </location>
</feature>